<evidence type="ECO:0008006" key="2">
    <source>
        <dbReference type="Google" id="ProtNLM"/>
    </source>
</evidence>
<gene>
    <name evidence="1" type="ORF">LCGC14_1535590</name>
</gene>
<reference evidence="1" key="1">
    <citation type="journal article" date="2015" name="Nature">
        <title>Complex archaea that bridge the gap between prokaryotes and eukaryotes.</title>
        <authorList>
            <person name="Spang A."/>
            <person name="Saw J.H."/>
            <person name="Jorgensen S.L."/>
            <person name="Zaremba-Niedzwiedzka K."/>
            <person name="Martijn J."/>
            <person name="Lind A.E."/>
            <person name="van Eijk R."/>
            <person name="Schleper C."/>
            <person name="Guy L."/>
            <person name="Ettema T.J."/>
        </authorList>
    </citation>
    <scope>NUCLEOTIDE SEQUENCE</scope>
</reference>
<accession>A0A0F9IUM6</accession>
<protein>
    <recommendedName>
        <fullName evidence="2">Fibronectin type-III domain-containing protein</fullName>
    </recommendedName>
</protein>
<proteinExistence type="predicted"/>
<name>A0A0F9IUM6_9ZZZZ</name>
<dbReference type="Gene3D" id="2.60.40.10">
    <property type="entry name" value="Immunoglobulins"/>
    <property type="match status" value="1"/>
</dbReference>
<comment type="caution">
    <text evidence="1">The sequence shown here is derived from an EMBL/GenBank/DDBJ whole genome shotgun (WGS) entry which is preliminary data.</text>
</comment>
<dbReference type="AlphaFoldDB" id="A0A0F9IUM6"/>
<organism evidence="1">
    <name type="scientific">marine sediment metagenome</name>
    <dbReference type="NCBI Taxonomy" id="412755"/>
    <lineage>
        <taxon>unclassified sequences</taxon>
        <taxon>metagenomes</taxon>
        <taxon>ecological metagenomes</taxon>
    </lineage>
</organism>
<sequence>MGVLNITTLYVDSITTTAAIVHFSATSLSGGWFARNGIETPDDGSHAWFLGDSNPADQRVRFFGLESGTDYSAIVTGRETQPDEEESSGAIGFSTLWSSVPTKADTPSPTDANTSVTLDQATISWNDGGGADTFDVYYGTTSGNLTKVSDTQAGTSFIVTGITDGSPYVYLSVRYWRIDSTNTFGTTTGDEWSFTTIRIDPPTKTYFYATTGQYYYLLVQSDGSYGDPPGVGVENTDYVFLVAGYEFNVIATTRKLVSAANSKIWYESI</sequence>
<dbReference type="InterPro" id="IPR013783">
    <property type="entry name" value="Ig-like_fold"/>
</dbReference>
<dbReference type="EMBL" id="LAZR01011561">
    <property type="protein sequence ID" value="KKM61054.1"/>
    <property type="molecule type" value="Genomic_DNA"/>
</dbReference>
<evidence type="ECO:0000313" key="1">
    <source>
        <dbReference type="EMBL" id="KKM61054.1"/>
    </source>
</evidence>